<keyword evidence="3" id="KW-1185">Reference proteome</keyword>
<comment type="caution">
    <text evidence="2">The sequence shown here is derived from an EMBL/GenBank/DDBJ whole genome shotgun (WGS) entry which is preliminary data.</text>
</comment>
<sequence length="76" mass="7788">MSAALAQTIAQGMAPPVSMAPVAVSIAPVAVSMAQALPGITMSHATYAHGVLSHRQPEHEDNHSATLRLKTGDSSN</sequence>
<dbReference type="AlphaFoldDB" id="A0AAW0PDD9"/>
<evidence type="ECO:0000256" key="1">
    <source>
        <dbReference type="SAM" id="MobiDB-lite"/>
    </source>
</evidence>
<organism evidence="2 3">
    <name type="scientific">Mugilogobius chulae</name>
    <name type="common">yellowstripe goby</name>
    <dbReference type="NCBI Taxonomy" id="88201"/>
    <lineage>
        <taxon>Eukaryota</taxon>
        <taxon>Metazoa</taxon>
        <taxon>Chordata</taxon>
        <taxon>Craniata</taxon>
        <taxon>Vertebrata</taxon>
        <taxon>Euteleostomi</taxon>
        <taxon>Actinopterygii</taxon>
        <taxon>Neopterygii</taxon>
        <taxon>Teleostei</taxon>
        <taxon>Neoteleostei</taxon>
        <taxon>Acanthomorphata</taxon>
        <taxon>Gobiaria</taxon>
        <taxon>Gobiiformes</taxon>
        <taxon>Gobioidei</taxon>
        <taxon>Gobiidae</taxon>
        <taxon>Gobionellinae</taxon>
        <taxon>Mugilogobius</taxon>
    </lineage>
</organism>
<dbReference type="EMBL" id="JBBPFD010000008">
    <property type="protein sequence ID" value="KAK7915944.1"/>
    <property type="molecule type" value="Genomic_DNA"/>
</dbReference>
<protein>
    <submittedName>
        <fullName evidence="2">Uncharacterized protein</fullName>
    </submittedName>
</protein>
<proteinExistence type="predicted"/>
<feature type="region of interest" description="Disordered" evidence="1">
    <location>
        <begin position="54"/>
        <end position="76"/>
    </location>
</feature>
<name>A0AAW0PDD9_9GOBI</name>
<dbReference type="Proteomes" id="UP001460270">
    <property type="component" value="Unassembled WGS sequence"/>
</dbReference>
<gene>
    <name evidence="2" type="ORF">WMY93_011705</name>
</gene>
<accession>A0AAW0PDD9</accession>
<evidence type="ECO:0000313" key="2">
    <source>
        <dbReference type="EMBL" id="KAK7915944.1"/>
    </source>
</evidence>
<evidence type="ECO:0000313" key="3">
    <source>
        <dbReference type="Proteomes" id="UP001460270"/>
    </source>
</evidence>
<reference evidence="3" key="1">
    <citation type="submission" date="2024-04" db="EMBL/GenBank/DDBJ databases">
        <title>Salinicola lusitanus LLJ914,a marine bacterium isolated from the Okinawa Trough.</title>
        <authorList>
            <person name="Li J."/>
        </authorList>
    </citation>
    <scope>NUCLEOTIDE SEQUENCE [LARGE SCALE GENOMIC DNA]</scope>
</reference>